<dbReference type="HOGENOM" id="CLU_3324520_0_0_9"/>
<keyword evidence="3" id="KW-1185">Reference proteome</keyword>
<dbReference type="AlphaFoldDB" id="D5E1A1"/>
<evidence type="ECO:0000313" key="2">
    <source>
        <dbReference type="EMBL" id="ADE68451.1"/>
    </source>
</evidence>
<name>D5E1A1_PRIM1</name>
<protein>
    <submittedName>
        <fullName evidence="2">Uncharacterized protein</fullName>
    </submittedName>
</protein>
<keyword evidence="1" id="KW-0812">Transmembrane</keyword>
<dbReference type="KEGG" id="bmq:BMQ_1419"/>
<dbReference type="EMBL" id="CP001983">
    <property type="protein sequence ID" value="ADE68451.1"/>
    <property type="molecule type" value="Genomic_DNA"/>
</dbReference>
<accession>D5E1A1</accession>
<keyword evidence="1" id="KW-0472">Membrane</keyword>
<gene>
    <name evidence="2" type="ordered locus">BMQ_1419</name>
</gene>
<reference evidence="2 3" key="1">
    <citation type="journal article" date="2011" name="J. Bacteriol.">
        <title>Genome sequences of the biotechnologically important Bacillus megaterium strains QM B1551 and DSM319.</title>
        <authorList>
            <person name="Eppinger M."/>
            <person name="Bunk B."/>
            <person name="Johns M.A."/>
            <person name="Edirisinghe J.N."/>
            <person name="Kutumbaka K.K."/>
            <person name="Koenig S.S."/>
            <person name="Huot Creasy H."/>
            <person name="Rosovitz M.J."/>
            <person name="Riley D.R."/>
            <person name="Daugherty S."/>
            <person name="Martin M."/>
            <person name="Elbourne L.D."/>
            <person name="Paulsen I."/>
            <person name="Biedendieck R."/>
            <person name="Braun C."/>
            <person name="Grayburn S."/>
            <person name="Dhingra S."/>
            <person name="Lukyanchuk V."/>
            <person name="Ball B."/>
            <person name="Ul-Qamar R."/>
            <person name="Seibel J."/>
            <person name="Bremer E."/>
            <person name="Jahn D."/>
            <person name="Ravel J."/>
            <person name="Vary P.S."/>
        </authorList>
    </citation>
    <scope>NUCLEOTIDE SEQUENCE [LARGE SCALE GENOMIC DNA]</scope>
    <source>
        <strain evidence="3">ATCC 12872 / QMB1551</strain>
    </source>
</reference>
<dbReference type="Proteomes" id="UP000000935">
    <property type="component" value="Chromosome"/>
</dbReference>
<feature type="transmembrane region" description="Helical" evidence="1">
    <location>
        <begin position="21"/>
        <end position="37"/>
    </location>
</feature>
<sequence>MKEDPNDESRFLMKNQIRSDFFIGMVNVGIMYVGASSG</sequence>
<dbReference type="STRING" id="545693.BMQ_1419"/>
<keyword evidence="1" id="KW-1133">Transmembrane helix</keyword>
<evidence type="ECO:0000313" key="3">
    <source>
        <dbReference type="Proteomes" id="UP000000935"/>
    </source>
</evidence>
<organism evidence="2 3">
    <name type="scientific">Priestia megaterium (strain ATCC 12872 / QMB1551)</name>
    <name type="common">Bacillus megaterium</name>
    <dbReference type="NCBI Taxonomy" id="545693"/>
    <lineage>
        <taxon>Bacteria</taxon>
        <taxon>Bacillati</taxon>
        <taxon>Bacillota</taxon>
        <taxon>Bacilli</taxon>
        <taxon>Bacillales</taxon>
        <taxon>Bacillaceae</taxon>
        <taxon>Priestia</taxon>
    </lineage>
</organism>
<evidence type="ECO:0000256" key="1">
    <source>
        <dbReference type="SAM" id="Phobius"/>
    </source>
</evidence>
<proteinExistence type="predicted"/>